<dbReference type="SUPFAM" id="SSF55486">
    <property type="entry name" value="Metalloproteases ('zincins'), catalytic domain"/>
    <property type="match status" value="1"/>
</dbReference>
<dbReference type="Gene3D" id="1.20.140.70">
    <property type="entry name" value="Oligopeptidase f, N-terminal domain"/>
    <property type="match status" value="1"/>
</dbReference>
<evidence type="ECO:0000256" key="4">
    <source>
        <dbReference type="ARBA" id="ARBA00022833"/>
    </source>
</evidence>
<sequence>MKRNEVDKNLTWDLTDIFKTEEDYKNALKEIVEKTDELVKIYEGKLDCYCTINSCLEDLKPIRVLLDLAGNYASLDYETDLGGKEQFERIVNFENIVAPVYSKLSFVETEILANDKKIIEKAMEENSENRRFLEKLLDRKEHTLSKEVESTLSSLSGSFETPYRVYQQSKMQDLSFEDVEVNGVKTPMSYNVFEGSFEVDANTEFRRDAFKKFYNTLEKYENTFASAYYSHVQQDKAMSKVRKYDNVFEYLLAEQEVTMDMYNRQCDVIMEKLAPHIRKYARLLKRVNKLDKMTFSDMKMPLDADFQKVYSIDECKKMVIDGLSVLGDDYKLYLENAFEKRCIDYVDNEGKASGAFCASPYRVHPYVLLTWSGNMSDILTVAHELGHGGHFTLCNQYQNILNVDCSTYFVEAPSTTNELIMAHYLLENAKTDRERRWIISEIISKTYYHNFVTHFLEAYYQREVYKIIDNGGAVDATTLNEIFKETMEKFFKEDVELVDGVERTWMRQPHYYMGLYSYTYSAGLTIGTQMCLNILKDNSKAKQWIEVLKAGGSKNPIELAKMADVDVTTDAPLVNTIEYIGSLIDEMERLTDKIEQE</sequence>
<comment type="caution">
    <text evidence="9">The sequence shown here is derived from an EMBL/GenBank/DDBJ whole genome shotgun (WGS) entry which is preliminary data.</text>
</comment>
<keyword evidence="1 6" id="KW-0645">Protease</keyword>
<feature type="domain" description="Oligopeptidase F N-terminal" evidence="8">
    <location>
        <begin position="110"/>
        <end position="176"/>
    </location>
</feature>
<comment type="function">
    <text evidence="6">Has oligopeptidase activity and degrades a variety of small bioactive peptides.</text>
</comment>
<dbReference type="InterPro" id="IPR001567">
    <property type="entry name" value="Pept_M3A_M3B_dom"/>
</dbReference>
<evidence type="ECO:0000313" key="10">
    <source>
        <dbReference type="Proteomes" id="UP000823123"/>
    </source>
</evidence>
<keyword evidence="3 6" id="KW-0378">Hydrolase</keyword>
<protein>
    <recommendedName>
        <fullName evidence="6">Oligopeptidase F</fullName>
        <ecNumber evidence="6">3.4.24.-</ecNumber>
    </recommendedName>
</protein>
<evidence type="ECO:0000313" key="9">
    <source>
        <dbReference type="EMBL" id="MBK1469090.1"/>
    </source>
</evidence>
<dbReference type="InterPro" id="IPR034009">
    <property type="entry name" value="M3B_PepF_4"/>
</dbReference>
<dbReference type="Pfam" id="PF08439">
    <property type="entry name" value="Peptidase_M3_N"/>
    <property type="match status" value="1"/>
</dbReference>
<evidence type="ECO:0000256" key="1">
    <source>
        <dbReference type="ARBA" id="ARBA00022670"/>
    </source>
</evidence>
<evidence type="ECO:0000256" key="2">
    <source>
        <dbReference type="ARBA" id="ARBA00022723"/>
    </source>
</evidence>
<dbReference type="InterPro" id="IPR045090">
    <property type="entry name" value="Pept_M3A_M3B"/>
</dbReference>
<evidence type="ECO:0000259" key="8">
    <source>
        <dbReference type="Pfam" id="PF08439"/>
    </source>
</evidence>
<keyword evidence="2 6" id="KW-0479">Metal-binding</keyword>
<dbReference type="Pfam" id="PF01432">
    <property type="entry name" value="Peptidase_M3"/>
    <property type="match status" value="1"/>
</dbReference>
<dbReference type="EC" id="3.4.24.-" evidence="6"/>
<evidence type="ECO:0000256" key="5">
    <source>
        <dbReference type="ARBA" id="ARBA00023049"/>
    </source>
</evidence>
<evidence type="ECO:0000256" key="3">
    <source>
        <dbReference type="ARBA" id="ARBA00022801"/>
    </source>
</evidence>
<evidence type="ECO:0000256" key="6">
    <source>
        <dbReference type="RuleBase" id="RU368091"/>
    </source>
</evidence>
<keyword evidence="5 6" id="KW-0482">Metalloprotease</keyword>
<reference evidence="9 10" key="1">
    <citation type="submission" date="2020-09" db="EMBL/GenBank/DDBJ databases">
        <title>Parvimonas S3374 sp. nov.</title>
        <authorList>
            <person name="Buhl M."/>
        </authorList>
    </citation>
    <scope>NUCLEOTIDE SEQUENCE [LARGE SCALE GENOMIC DNA]</scope>
    <source>
        <strain evidence="9 10">S3374</strain>
    </source>
</reference>
<dbReference type="InterPro" id="IPR004438">
    <property type="entry name" value="Peptidase_M3B"/>
</dbReference>
<keyword evidence="10" id="KW-1185">Reference proteome</keyword>
<accession>A0ABS1CAK5</accession>
<proteinExistence type="inferred from homology"/>
<feature type="domain" description="Peptidase M3A/M3B catalytic" evidence="7">
    <location>
        <begin position="201"/>
        <end position="577"/>
    </location>
</feature>
<dbReference type="EMBL" id="JACVDA010000024">
    <property type="protein sequence ID" value="MBK1469090.1"/>
    <property type="molecule type" value="Genomic_DNA"/>
</dbReference>
<dbReference type="CDD" id="cd09609">
    <property type="entry name" value="M3B_PepF"/>
    <property type="match status" value="1"/>
</dbReference>
<dbReference type="Proteomes" id="UP000823123">
    <property type="component" value="Unassembled WGS sequence"/>
</dbReference>
<name>A0ABS1CAK5_9FIRM</name>
<dbReference type="NCBIfam" id="TIGR00181">
    <property type="entry name" value="pepF"/>
    <property type="match status" value="1"/>
</dbReference>
<comment type="similarity">
    <text evidence="6">Belongs to the peptidase M3B family.</text>
</comment>
<dbReference type="Gene3D" id="1.10.1370.20">
    <property type="entry name" value="Oligoendopeptidase f, C-terminal domain"/>
    <property type="match status" value="1"/>
</dbReference>
<dbReference type="PANTHER" id="PTHR11804">
    <property type="entry name" value="PROTEASE M3 THIMET OLIGOPEPTIDASE-RELATED"/>
    <property type="match status" value="1"/>
</dbReference>
<organism evidence="9 10">
    <name type="scientific">Parvimonas parva</name>
    <dbReference type="NCBI Taxonomy" id="2769485"/>
    <lineage>
        <taxon>Bacteria</taxon>
        <taxon>Bacillati</taxon>
        <taxon>Bacillota</taxon>
        <taxon>Tissierellia</taxon>
        <taxon>Tissierellales</taxon>
        <taxon>Peptoniphilaceae</taxon>
        <taxon>Parvimonas</taxon>
    </lineage>
</organism>
<evidence type="ECO:0000259" key="7">
    <source>
        <dbReference type="Pfam" id="PF01432"/>
    </source>
</evidence>
<comment type="cofactor">
    <cofactor evidence="6">
        <name>Zn(2+)</name>
        <dbReference type="ChEBI" id="CHEBI:29105"/>
    </cofactor>
    <text evidence="6">Binds 1 zinc ion.</text>
</comment>
<dbReference type="RefSeq" id="WP_201275939.1">
    <property type="nucleotide sequence ID" value="NZ_JACVDA010000024.1"/>
</dbReference>
<dbReference type="InterPro" id="IPR013647">
    <property type="entry name" value="OligopepF_N_dom"/>
</dbReference>
<gene>
    <name evidence="9" type="primary">pepF</name>
    <name evidence="9" type="ORF">IBJ83_07220</name>
</gene>
<dbReference type="PANTHER" id="PTHR11804:SF45">
    <property type="entry name" value="SIMILAR TO OLIGOENDOPEPTIDASE"/>
    <property type="match status" value="1"/>
</dbReference>
<dbReference type="InterPro" id="IPR042088">
    <property type="entry name" value="OligoPept_F_C"/>
</dbReference>
<keyword evidence="4 6" id="KW-0862">Zinc</keyword>